<dbReference type="PROSITE" id="PS51375">
    <property type="entry name" value="PPR"/>
    <property type="match status" value="1"/>
</dbReference>
<dbReference type="AlphaFoldDB" id="A0A392WCH5"/>
<protein>
    <submittedName>
        <fullName evidence="3">Pentatricopeptide repeat-containing protein</fullName>
    </submittedName>
</protein>
<dbReference type="NCBIfam" id="TIGR00756">
    <property type="entry name" value="PPR"/>
    <property type="match status" value="1"/>
</dbReference>
<dbReference type="PANTHER" id="PTHR47926:SF487">
    <property type="entry name" value="REPEAT (TPR)-LIKE SUPERFAMILY PROTEIN, PUTATIVE-RELATED"/>
    <property type="match status" value="1"/>
</dbReference>
<accession>A0A392WCH5</accession>
<evidence type="ECO:0000313" key="4">
    <source>
        <dbReference type="Proteomes" id="UP000265520"/>
    </source>
</evidence>
<dbReference type="Gene3D" id="1.25.40.10">
    <property type="entry name" value="Tetratricopeptide repeat domain"/>
    <property type="match status" value="1"/>
</dbReference>
<evidence type="ECO:0000256" key="1">
    <source>
        <dbReference type="ARBA" id="ARBA00022737"/>
    </source>
</evidence>
<proteinExistence type="predicted"/>
<keyword evidence="4" id="KW-1185">Reference proteome</keyword>
<evidence type="ECO:0000256" key="2">
    <source>
        <dbReference type="PROSITE-ProRule" id="PRU00708"/>
    </source>
</evidence>
<dbReference type="Pfam" id="PF13041">
    <property type="entry name" value="PPR_2"/>
    <property type="match status" value="1"/>
</dbReference>
<evidence type="ECO:0000313" key="3">
    <source>
        <dbReference type="EMBL" id="MCI97906.1"/>
    </source>
</evidence>
<dbReference type="GO" id="GO:0003723">
    <property type="term" value="F:RNA binding"/>
    <property type="evidence" value="ECO:0007669"/>
    <property type="project" value="InterPro"/>
</dbReference>
<dbReference type="InterPro" id="IPR002885">
    <property type="entry name" value="PPR_rpt"/>
</dbReference>
<name>A0A392WCH5_9FABA</name>
<dbReference type="PANTHER" id="PTHR47926">
    <property type="entry name" value="PENTATRICOPEPTIDE REPEAT-CONTAINING PROTEIN"/>
    <property type="match status" value="1"/>
</dbReference>
<sequence>MPERDTVLWNSMIYGLVNNYCYDESVQVFRDMIAQGVKLDSSTLTAVLPAVAELQELRV</sequence>
<dbReference type="EMBL" id="LXQA011457974">
    <property type="protein sequence ID" value="MCI97906.1"/>
    <property type="molecule type" value="Genomic_DNA"/>
</dbReference>
<dbReference type="InterPro" id="IPR046960">
    <property type="entry name" value="PPR_At4g14850-like_plant"/>
</dbReference>
<feature type="repeat" description="PPR" evidence="2">
    <location>
        <begin position="5"/>
        <end position="39"/>
    </location>
</feature>
<feature type="non-terminal residue" evidence="3">
    <location>
        <position position="59"/>
    </location>
</feature>
<organism evidence="3 4">
    <name type="scientific">Trifolium medium</name>
    <dbReference type="NCBI Taxonomy" id="97028"/>
    <lineage>
        <taxon>Eukaryota</taxon>
        <taxon>Viridiplantae</taxon>
        <taxon>Streptophyta</taxon>
        <taxon>Embryophyta</taxon>
        <taxon>Tracheophyta</taxon>
        <taxon>Spermatophyta</taxon>
        <taxon>Magnoliopsida</taxon>
        <taxon>eudicotyledons</taxon>
        <taxon>Gunneridae</taxon>
        <taxon>Pentapetalae</taxon>
        <taxon>rosids</taxon>
        <taxon>fabids</taxon>
        <taxon>Fabales</taxon>
        <taxon>Fabaceae</taxon>
        <taxon>Papilionoideae</taxon>
        <taxon>50 kb inversion clade</taxon>
        <taxon>NPAAA clade</taxon>
        <taxon>Hologalegina</taxon>
        <taxon>IRL clade</taxon>
        <taxon>Trifolieae</taxon>
        <taxon>Trifolium</taxon>
    </lineage>
</organism>
<dbReference type="InterPro" id="IPR011990">
    <property type="entry name" value="TPR-like_helical_dom_sf"/>
</dbReference>
<comment type="caution">
    <text evidence="3">The sequence shown here is derived from an EMBL/GenBank/DDBJ whole genome shotgun (WGS) entry which is preliminary data.</text>
</comment>
<keyword evidence="1" id="KW-0677">Repeat</keyword>
<reference evidence="3 4" key="1">
    <citation type="journal article" date="2018" name="Front. Plant Sci.">
        <title>Red Clover (Trifolium pratense) and Zigzag Clover (T. medium) - A Picture of Genomic Similarities and Differences.</title>
        <authorList>
            <person name="Dluhosova J."/>
            <person name="Istvanek J."/>
            <person name="Nedelnik J."/>
            <person name="Repkova J."/>
        </authorList>
    </citation>
    <scope>NUCLEOTIDE SEQUENCE [LARGE SCALE GENOMIC DNA]</scope>
    <source>
        <strain evidence="4">cv. 10/8</strain>
        <tissue evidence="3">Leaf</tissue>
    </source>
</reference>
<dbReference type="GO" id="GO:0009451">
    <property type="term" value="P:RNA modification"/>
    <property type="evidence" value="ECO:0007669"/>
    <property type="project" value="InterPro"/>
</dbReference>
<dbReference type="Proteomes" id="UP000265520">
    <property type="component" value="Unassembled WGS sequence"/>
</dbReference>